<dbReference type="InterPro" id="IPR049730">
    <property type="entry name" value="SNF2/RAD54-like_C"/>
</dbReference>
<keyword evidence="5 14" id="KW-0227">DNA damage</keyword>
<organism evidence="18 19">
    <name type="scientific">Ecytonucleospora hepatopenaei</name>
    <dbReference type="NCBI Taxonomy" id="646526"/>
    <lineage>
        <taxon>Eukaryota</taxon>
        <taxon>Fungi</taxon>
        <taxon>Fungi incertae sedis</taxon>
        <taxon>Microsporidia</taxon>
        <taxon>Enterocytozoonidae</taxon>
        <taxon>Ecytonucleospora</taxon>
    </lineage>
</organism>
<dbReference type="PROSITE" id="PS51413">
    <property type="entry name" value="DBINO"/>
    <property type="match status" value="1"/>
</dbReference>
<evidence type="ECO:0000256" key="3">
    <source>
        <dbReference type="ARBA" id="ARBA00019805"/>
    </source>
</evidence>
<keyword evidence="4" id="KW-0547">Nucleotide-binding</keyword>
<comment type="catalytic activity">
    <reaction evidence="14">
        <text>ATP + H2O = ADP + phosphate + H(+)</text>
        <dbReference type="Rhea" id="RHEA:13065"/>
        <dbReference type="ChEBI" id="CHEBI:15377"/>
        <dbReference type="ChEBI" id="CHEBI:15378"/>
        <dbReference type="ChEBI" id="CHEBI:30616"/>
        <dbReference type="ChEBI" id="CHEBI:43474"/>
        <dbReference type="ChEBI" id="CHEBI:456216"/>
    </reaction>
</comment>
<dbReference type="InterPro" id="IPR050520">
    <property type="entry name" value="INO80/SWR1_helicase"/>
</dbReference>
<dbReference type="PANTHER" id="PTHR45685">
    <property type="entry name" value="HELICASE SRCAP-RELATED"/>
    <property type="match status" value="1"/>
</dbReference>
<dbReference type="GO" id="GO:0042393">
    <property type="term" value="F:histone binding"/>
    <property type="evidence" value="ECO:0007669"/>
    <property type="project" value="TreeGrafter"/>
</dbReference>
<dbReference type="InterPro" id="IPR001650">
    <property type="entry name" value="Helicase_C-like"/>
</dbReference>
<comment type="similarity">
    <text evidence="2">Belongs to the SNF2/RAD54 helicase family. SWR1 subfamily.</text>
</comment>
<dbReference type="InterPro" id="IPR020838">
    <property type="entry name" value="DBINO"/>
</dbReference>
<comment type="subunit">
    <text evidence="14">Component of the INO80 chromatin-remodeling complex.</text>
</comment>
<dbReference type="SMART" id="SM00487">
    <property type="entry name" value="DEXDc"/>
    <property type="match status" value="1"/>
</dbReference>
<feature type="domain" description="DBINO" evidence="17">
    <location>
        <begin position="86"/>
        <end position="209"/>
    </location>
</feature>
<dbReference type="InterPro" id="IPR038718">
    <property type="entry name" value="SNF2-like_sf"/>
</dbReference>
<keyword evidence="12 14" id="KW-0234">DNA repair</keyword>
<evidence type="ECO:0000313" key="18">
    <source>
        <dbReference type="EMBL" id="OQS55495.1"/>
    </source>
</evidence>
<keyword evidence="6 14" id="KW-0378">Hydrolase</keyword>
<dbReference type="GO" id="GO:0031011">
    <property type="term" value="C:Ino80 complex"/>
    <property type="evidence" value="ECO:0007669"/>
    <property type="project" value="UniProtKB-UniRule"/>
</dbReference>
<keyword evidence="7" id="KW-0347">Helicase</keyword>
<dbReference type="EC" id="3.6.4.-" evidence="14"/>
<keyword evidence="10 14" id="KW-0238">DNA-binding</keyword>
<keyword evidence="11" id="KW-0010">Activator</keyword>
<dbReference type="STRING" id="646526.A0A1W0E8B7"/>
<evidence type="ECO:0000256" key="9">
    <source>
        <dbReference type="ARBA" id="ARBA00022853"/>
    </source>
</evidence>
<gene>
    <name evidence="18" type="primary">swr1</name>
    <name evidence="18" type="ORF">EHP00_1682</name>
</gene>
<dbReference type="PROSITE" id="PS51192">
    <property type="entry name" value="HELICASE_ATP_BIND_1"/>
    <property type="match status" value="1"/>
</dbReference>
<proteinExistence type="inferred from homology"/>
<dbReference type="GO" id="GO:0006281">
    <property type="term" value="P:DNA repair"/>
    <property type="evidence" value="ECO:0007669"/>
    <property type="project" value="UniProtKB-UniRule"/>
</dbReference>
<name>A0A1W0E8B7_9MICR</name>
<comment type="subcellular location">
    <subcellularLocation>
        <location evidence="1 14">Nucleus</location>
    </subcellularLocation>
</comment>
<protein>
    <recommendedName>
        <fullName evidence="3 14">Chromatin-remodeling ATPase INO80</fullName>
        <ecNumber evidence="14">3.6.4.-</ecNumber>
    </recommendedName>
</protein>
<evidence type="ECO:0000256" key="13">
    <source>
        <dbReference type="ARBA" id="ARBA00023242"/>
    </source>
</evidence>
<dbReference type="Gene3D" id="3.40.50.10810">
    <property type="entry name" value="Tandem AAA-ATPase domain"/>
    <property type="match status" value="1"/>
</dbReference>
<dbReference type="Pfam" id="PF00271">
    <property type="entry name" value="Helicase_C"/>
    <property type="match status" value="1"/>
</dbReference>
<dbReference type="PANTHER" id="PTHR45685:SF2">
    <property type="entry name" value="CHROMATIN-REMODELING ATPASE INO80"/>
    <property type="match status" value="1"/>
</dbReference>
<dbReference type="Gene3D" id="3.40.50.300">
    <property type="entry name" value="P-loop containing nucleotide triphosphate hydrolases"/>
    <property type="match status" value="2"/>
</dbReference>
<feature type="domain" description="Helicase C-terminal" evidence="16">
    <location>
        <begin position="729"/>
        <end position="881"/>
    </location>
</feature>
<dbReference type="Pfam" id="PF00176">
    <property type="entry name" value="SNF2-rel_dom"/>
    <property type="match status" value="1"/>
</dbReference>
<evidence type="ECO:0000259" key="15">
    <source>
        <dbReference type="PROSITE" id="PS51192"/>
    </source>
</evidence>
<evidence type="ECO:0000256" key="10">
    <source>
        <dbReference type="ARBA" id="ARBA00023125"/>
    </source>
</evidence>
<evidence type="ECO:0000256" key="11">
    <source>
        <dbReference type="ARBA" id="ARBA00023159"/>
    </source>
</evidence>
<evidence type="ECO:0000256" key="1">
    <source>
        <dbReference type="ARBA" id="ARBA00004123"/>
    </source>
</evidence>
<dbReference type="PROSITE" id="PS51194">
    <property type="entry name" value="HELICASE_CTER"/>
    <property type="match status" value="1"/>
</dbReference>
<feature type="domain" description="Helicase ATP-binding" evidence="15">
    <location>
        <begin position="280"/>
        <end position="442"/>
    </location>
</feature>
<evidence type="ECO:0000259" key="16">
    <source>
        <dbReference type="PROSITE" id="PS51194"/>
    </source>
</evidence>
<dbReference type="EMBL" id="MNPJ01000008">
    <property type="protein sequence ID" value="OQS55495.1"/>
    <property type="molecule type" value="Genomic_DNA"/>
</dbReference>
<comment type="domain">
    <text evidence="14">The DBINO region is involved in binding to DNA.</text>
</comment>
<sequence length="881" mass="103754">MKKLEYEALKKLFEKYGRTILKPNPVDSKLSDDKKNKPSKNKLLLECKKNFCLFQKKTCNATNTKIANNKTASNKAINVNEEQEIGERMKLIADASKNEKQFKDNFQTILAINKKLAAVCAREVKRSCSKTSKVNPVLKSKRLNKELSNFDKKIRRITGKSTRTDLKQEKAEKRKLEEIEEVKKQKLKFNYLLNQTEAFATYFLNRTTDNEDVKGIQAAKRQLELTKNFDEGVKKQKKSENKLEKSEEEITQYVHQDVKQPKMLKAKLKDYQLKGLNWLVSLYNQGINGILADDMGLGKTVQTISFMAYLYEEKNVERVFLVITPTSTLHNWAQEFSKFLPQFEVCEYWGTINERKEARKQFKTANVIIISYQLALLDKNYLRRIKFQYMVLDEAQAIKNNLSLRWKALLQFNARNRLLLSGTPIQNNLTELWALLHFIMPTLFDSVAEFSDWFSKEIEGKTASKNIDDEQIAKLHTILKPFMLRRHKSDIKDELGEKEEIVISCSLSNRQKILYDEILKSKLDYENTLMHLKKVCNHPDLFEKLEPHTNLTNNLILNNFDFNARLVEFRSEKKLILHESLYSITDRDFGLPEEKWPCSEFKENILYKQDKLLFLKELKEENRRRTEINRKILCNWLECNTDFMRIKNDKQTFYADIEIVKNNILKTRKKFRFRAESVVFPYINCNSYLDLKKNFNIETKRNLVLLQPEKLIEVHMVNTFINDSGKLKTLSKLMEELKKEGHRVLVYFQMTKMMDLFEEFLVKMQYEYMRLDGGTKLSQRKDLVNAWQNDTKYFVFILSTRAGGVGINLTAADTVIFYDNDWNPTVDQQAMDRVHRIGQTKNVTVYRMITKNTVEERIMEMAYKKGEMQKLVIKEDVFKGD</sequence>
<evidence type="ECO:0000256" key="4">
    <source>
        <dbReference type="ARBA" id="ARBA00022741"/>
    </source>
</evidence>
<dbReference type="GO" id="GO:0004386">
    <property type="term" value="F:helicase activity"/>
    <property type="evidence" value="ECO:0007669"/>
    <property type="project" value="UniProtKB-KW"/>
</dbReference>
<dbReference type="SMART" id="SM00490">
    <property type="entry name" value="HELICc"/>
    <property type="match status" value="1"/>
</dbReference>
<dbReference type="Proteomes" id="UP000192758">
    <property type="component" value="Unassembled WGS sequence"/>
</dbReference>
<dbReference type="SUPFAM" id="SSF52540">
    <property type="entry name" value="P-loop containing nucleoside triphosphate hydrolases"/>
    <property type="match status" value="2"/>
</dbReference>
<keyword evidence="8 14" id="KW-0067">ATP-binding</keyword>
<evidence type="ECO:0000259" key="17">
    <source>
        <dbReference type="PROSITE" id="PS51413"/>
    </source>
</evidence>
<dbReference type="VEuPathDB" id="MicrosporidiaDB:EHP00_1682"/>
<evidence type="ECO:0000313" key="19">
    <source>
        <dbReference type="Proteomes" id="UP000192758"/>
    </source>
</evidence>
<dbReference type="GO" id="GO:0006338">
    <property type="term" value="P:chromatin remodeling"/>
    <property type="evidence" value="ECO:0007669"/>
    <property type="project" value="UniProtKB-UniRule"/>
</dbReference>
<dbReference type="OrthoDB" id="372624at2759"/>
<dbReference type="AlphaFoldDB" id="A0A1W0E8B7"/>
<dbReference type="GO" id="GO:0016887">
    <property type="term" value="F:ATP hydrolysis activity"/>
    <property type="evidence" value="ECO:0007669"/>
    <property type="project" value="TreeGrafter"/>
</dbReference>
<comment type="function">
    <text evidence="14">ATPase component of the INO80 complex which remodels chromatin by shifting nucleosomes and is involved in DNA repair.</text>
</comment>
<evidence type="ECO:0000256" key="5">
    <source>
        <dbReference type="ARBA" id="ARBA00022763"/>
    </source>
</evidence>
<keyword evidence="9" id="KW-0156">Chromatin regulator</keyword>
<dbReference type="GO" id="GO:0005524">
    <property type="term" value="F:ATP binding"/>
    <property type="evidence" value="ECO:0007669"/>
    <property type="project" value="UniProtKB-UniRule"/>
</dbReference>
<dbReference type="InterPro" id="IPR014001">
    <property type="entry name" value="Helicase_ATP-bd"/>
</dbReference>
<dbReference type="InterPro" id="IPR000330">
    <property type="entry name" value="SNF2_N"/>
</dbReference>
<dbReference type="GO" id="GO:0003677">
    <property type="term" value="F:DNA binding"/>
    <property type="evidence" value="ECO:0007669"/>
    <property type="project" value="UniProtKB-UniRule"/>
</dbReference>
<accession>A0A1W0E8B7</accession>
<dbReference type="InterPro" id="IPR027417">
    <property type="entry name" value="P-loop_NTPase"/>
</dbReference>
<keyword evidence="13" id="KW-0539">Nucleus</keyword>
<evidence type="ECO:0000256" key="7">
    <source>
        <dbReference type="ARBA" id="ARBA00022806"/>
    </source>
</evidence>
<evidence type="ECO:0000256" key="2">
    <source>
        <dbReference type="ARBA" id="ARBA00009220"/>
    </source>
</evidence>
<evidence type="ECO:0000256" key="8">
    <source>
        <dbReference type="ARBA" id="ARBA00022840"/>
    </source>
</evidence>
<keyword evidence="19" id="KW-1185">Reference proteome</keyword>
<dbReference type="CDD" id="cd18793">
    <property type="entry name" value="SF2_C_SNF"/>
    <property type="match status" value="1"/>
</dbReference>
<reference evidence="18 19" key="1">
    <citation type="journal article" date="2017" name="Environ. Microbiol.">
        <title>Decay of the glycolytic pathway and adaptation to intranuclear parasitism within Enterocytozoonidae microsporidia.</title>
        <authorList>
            <person name="Wiredu Boakye D."/>
            <person name="Jaroenlak P."/>
            <person name="Prachumwat A."/>
            <person name="Williams T.A."/>
            <person name="Bateman K.S."/>
            <person name="Itsathitphaisarn O."/>
            <person name="Sritunyalucksana K."/>
            <person name="Paszkiewicz K.H."/>
            <person name="Moore K.A."/>
            <person name="Stentiford G.D."/>
            <person name="Williams B.A."/>
        </authorList>
    </citation>
    <scope>NUCLEOTIDE SEQUENCE [LARGE SCALE GENOMIC DNA]</scope>
    <source>
        <strain evidence="18 19">TH1</strain>
    </source>
</reference>
<evidence type="ECO:0000256" key="12">
    <source>
        <dbReference type="ARBA" id="ARBA00023204"/>
    </source>
</evidence>
<evidence type="ECO:0000256" key="6">
    <source>
        <dbReference type="ARBA" id="ARBA00022801"/>
    </source>
</evidence>
<dbReference type="Pfam" id="PF13892">
    <property type="entry name" value="DBINO"/>
    <property type="match status" value="1"/>
</dbReference>
<dbReference type="FunFam" id="3.40.50.10810:FF:000005">
    <property type="entry name" value="Photoperiod-independent early flowering 1"/>
    <property type="match status" value="1"/>
</dbReference>
<comment type="caution">
    <text evidence="18">The sequence shown here is derived from an EMBL/GenBank/DDBJ whole genome shotgun (WGS) entry which is preliminary data.</text>
</comment>
<evidence type="ECO:0000256" key="14">
    <source>
        <dbReference type="RuleBase" id="RU368001"/>
    </source>
</evidence>